<comment type="caution">
    <text evidence="3">The sequence shown here is derived from an EMBL/GenBank/DDBJ whole genome shotgun (WGS) entry which is preliminary data.</text>
</comment>
<evidence type="ECO:0000313" key="4">
    <source>
        <dbReference type="EMBL" id="MSC33345.1"/>
    </source>
</evidence>
<gene>
    <name evidence="4" type="ORF">GKD88_09455</name>
    <name evidence="3" type="ORF">GKE08_09655</name>
</gene>
<reference evidence="5 6" key="1">
    <citation type="journal article" date="2019" name="Nat. Med.">
        <title>A library of human gut bacterial isolates paired with longitudinal multiomics data enables mechanistic microbiome research.</title>
        <authorList>
            <person name="Poyet M."/>
            <person name="Groussin M."/>
            <person name="Gibbons S.M."/>
            <person name="Avila-Pacheco J."/>
            <person name="Jiang X."/>
            <person name="Kearney S.M."/>
            <person name="Perrotta A.R."/>
            <person name="Berdy B."/>
            <person name="Zhao S."/>
            <person name="Lieberman T.D."/>
            <person name="Swanson P.K."/>
            <person name="Smith M."/>
            <person name="Roesemann S."/>
            <person name="Alexander J.E."/>
            <person name="Rich S.A."/>
            <person name="Livny J."/>
            <person name="Vlamakis H."/>
            <person name="Clish C."/>
            <person name="Bullock K."/>
            <person name="Deik A."/>
            <person name="Scott J."/>
            <person name="Pierce K.A."/>
            <person name="Xavier R.J."/>
            <person name="Alm E.J."/>
        </authorList>
    </citation>
    <scope>NUCLEOTIDE SEQUENCE [LARGE SCALE GENOMIC DNA]</scope>
    <source>
        <strain evidence="3 5">BIOML-A4</strain>
        <strain evidence="4 6">BIOML-A5</strain>
    </source>
</reference>
<dbReference type="SUPFAM" id="SSF56726">
    <property type="entry name" value="DNA topoisomerase IV, alpha subunit"/>
    <property type="match status" value="1"/>
</dbReference>
<protein>
    <submittedName>
        <fullName evidence="3">DUF2399 domain-containing protein</fullName>
    </submittedName>
</protein>
<dbReference type="Proteomes" id="UP000433575">
    <property type="component" value="Unassembled WGS sequence"/>
</dbReference>
<evidence type="ECO:0000259" key="2">
    <source>
        <dbReference type="Pfam" id="PF11796"/>
    </source>
</evidence>
<organism evidence="3 5">
    <name type="scientific">Holdemania massiliensis</name>
    <dbReference type="NCBI Taxonomy" id="1468449"/>
    <lineage>
        <taxon>Bacteria</taxon>
        <taxon>Bacillati</taxon>
        <taxon>Bacillota</taxon>
        <taxon>Erysipelotrichia</taxon>
        <taxon>Erysipelotrichales</taxon>
        <taxon>Erysipelotrichaceae</taxon>
        <taxon>Holdemania</taxon>
    </lineage>
</organism>
<feature type="domain" description="Conserved hypothetical protein CHP02679 N terminus" evidence="2">
    <location>
        <begin position="34"/>
        <end position="241"/>
    </location>
</feature>
<dbReference type="InterPro" id="IPR024466">
    <property type="entry name" value="CHP02679_N"/>
</dbReference>
<feature type="domain" description="DUF2399" evidence="1">
    <location>
        <begin position="275"/>
        <end position="416"/>
    </location>
</feature>
<sequence>MSAEQEFADYLRSKPALEPFLQALKHRFEQAGVWRGKIVLEDCSPALQEAMAELLGGSYWGQSTITVTAGQWRKALSKTRFEDCDLGQTLSLVFGQKIESRKTLRQLQLQLNQERFQQVLEREGDSPAGLWLRWLKQEQGALYTSCCNETTETLCKFAEAFNALPMRRHQVELTSVFAGRVLQDPHALDQGRVKRLLVQALRWQLLQEGNRDVSKADSWILEQGGLFRDQVSNRCLTYGLTGILSEGTEHPGWAGFVKQGEPFSATLINILEVKQIRSEARLVILENPSVFEHLASVLKGDSSHAVSLLCSEGQPAQCVWQLLQRLDRRTVQIWYCGDFDPEGLQMAQRMLDQVPGLKLWHYTVQDYDKAISEKHFDERRRRILESCTHEGLAQIRDRMMESLRCGYQEKLLEDYLQWDLE</sequence>
<dbReference type="Proteomes" id="UP000480929">
    <property type="component" value="Unassembled WGS sequence"/>
</dbReference>
<keyword evidence="6" id="KW-1185">Reference proteome</keyword>
<evidence type="ECO:0000313" key="6">
    <source>
        <dbReference type="Proteomes" id="UP000480929"/>
    </source>
</evidence>
<proteinExistence type="predicted"/>
<evidence type="ECO:0000313" key="5">
    <source>
        <dbReference type="Proteomes" id="UP000433575"/>
    </source>
</evidence>
<dbReference type="AlphaFoldDB" id="A0A6N7S7I7"/>
<dbReference type="GO" id="GO:0005694">
    <property type="term" value="C:chromosome"/>
    <property type="evidence" value="ECO:0007669"/>
    <property type="project" value="InterPro"/>
</dbReference>
<evidence type="ECO:0000313" key="3">
    <source>
        <dbReference type="EMBL" id="MSA89590.1"/>
    </source>
</evidence>
<dbReference type="InterPro" id="IPR024465">
    <property type="entry name" value="DUF2399"/>
</dbReference>
<dbReference type="Pfam" id="PF11796">
    <property type="entry name" value="DUF3323"/>
    <property type="match status" value="1"/>
</dbReference>
<dbReference type="Gene3D" id="3.40.1360.10">
    <property type="match status" value="1"/>
</dbReference>
<accession>A0A6N7S7I7</accession>
<dbReference type="Pfam" id="PF09664">
    <property type="entry name" value="DUF2399"/>
    <property type="match status" value="1"/>
</dbReference>
<dbReference type="EMBL" id="WKPI01000015">
    <property type="protein sequence ID" value="MSC33345.1"/>
    <property type="molecule type" value="Genomic_DNA"/>
</dbReference>
<dbReference type="OrthoDB" id="1661308at2"/>
<dbReference type="EMBL" id="WKPJ01000013">
    <property type="protein sequence ID" value="MSA89590.1"/>
    <property type="molecule type" value="Genomic_DNA"/>
</dbReference>
<dbReference type="InterPro" id="IPR036078">
    <property type="entry name" value="Spo11/TopoVI_A_sf"/>
</dbReference>
<dbReference type="RefSeq" id="WP_154238844.1">
    <property type="nucleotide sequence ID" value="NZ_CALJPI010000312.1"/>
</dbReference>
<evidence type="ECO:0000259" key="1">
    <source>
        <dbReference type="Pfam" id="PF09664"/>
    </source>
</evidence>
<name>A0A6N7S7I7_9FIRM</name>
<dbReference type="GO" id="GO:0003677">
    <property type="term" value="F:DNA binding"/>
    <property type="evidence" value="ECO:0007669"/>
    <property type="project" value="InterPro"/>
</dbReference>